<dbReference type="AlphaFoldDB" id="A0A841BYY0"/>
<comment type="caution">
    <text evidence="3">The sequence shown here is derived from an EMBL/GenBank/DDBJ whole genome shotgun (WGS) entry which is preliminary data.</text>
</comment>
<dbReference type="RefSeq" id="WP_312875399.1">
    <property type="nucleotide sequence ID" value="NZ_JACHMN010000003.1"/>
</dbReference>
<gene>
    <name evidence="3" type="ORF">F4553_005446</name>
</gene>
<evidence type="ECO:0000256" key="1">
    <source>
        <dbReference type="SAM" id="MobiDB-lite"/>
    </source>
</evidence>
<dbReference type="PANTHER" id="PTHR36933:SF1">
    <property type="entry name" value="SLL0788 PROTEIN"/>
    <property type="match status" value="1"/>
</dbReference>
<organism evidence="3 4">
    <name type="scientific">Allocatelliglobosispora scoriae</name>
    <dbReference type="NCBI Taxonomy" id="643052"/>
    <lineage>
        <taxon>Bacteria</taxon>
        <taxon>Bacillati</taxon>
        <taxon>Actinomycetota</taxon>
        <taxon>Actinomycetes</taxon>
        <taxon>Micromonosporales</taxon>
        <taxon>Micromonosporaceae</taxon>
        <taxon>Allocatelliglobosispora</taxon>
    </lineage>
</organism>
<dbReference type="Gene3D" id="1.20.1260.10">
    <property type="match status" value="1"/>
</dbReference>
<evidence type="ECO:0000313" key="4">
    <source>
        <dbReference type="Proteomes" id="UP000587527"/>
    </source>
</evidence>
<feature type="domain" description="DUF305" evidence="2">
    <location>
        <begin position="40"/>
        <end position="194"/>
    </location>
</feature>
<dbReference type="Pfam" id="PF03713">
    <property type="entry name" value="DUF305"/>
    <property type="match status" value="1"/>
</dbReference>
<reference evidence="3 4" key="1">
    <citation type="submission" date="2020-08" db="EMBL/GenBank/DDBJ databases">
        <title>Sequencing the genomes of 1000 actinobacteria strains.</title>
        <authorList>
            <person name="Klenk H.-P."/>
        </authorList>
    </citation>
    <scope>NUCLEOTIDE SEQUENCE [LARGE SCALE GENOMIC DNA]</scope>
    <source>
        <strain evidence="3 4">DSM 45362</strain>
    </source>
</reference>
<accession>A0A841BYY0</accession>
<dbReference type="PANTHER" id="PTHR36933">
    <property type="entry name" value="SLL0788 PROTEIN"/>
    <property type="match status" value="1"/>
</dbReference>
<evidence type="ECO:0000259" key="2">
    <source>
        <dbReference type="Pfam" id="PF03713"/>
    </source>
</evidence>
<protein>
    <submittedName>
        <fullName evidence="3">Uncharacterized protein (DUF305 family)</fullName>
    </submittedName>
</protein>
<keyword evidence="4" id="KW-1185">Reference proteome</keyword>
<dbReference type="Proteomes" id="UP000587527">
    <property type="component" value="Unassembled WGS sequence"/>
</dbReference>
<sequence length="200" mass="21261">MGLALGLIIVLMGGYAIGRASSPDVTPVATVSTPSDSSPEAGFARDMSTHHAQAVEMGMIAAKHATNPDVRTLGEDIALTQQGQVGMMAAWLREWGLLPTGEQPPMSWMPEGTSAMKDGLMPGMASQAEMDKLRAATGRDVDVLFLKMIQKHHLGGIHMVEGIQSRSTDPEVTWLAGTMKAGQQREITVIQQLLKDVGAA</sequence>
<feature type="region of interest" description="Disordered" evidence="1">
    <location>
        <begin position="23"/>
        <end position="44"/>
    </location>
</feature>
<dbReference type="InterPro" id="IPR012347">
    <property type="entry name" value="Ferritin-like"/>
</dbReference>
<feature type="compositionally biased region" description="Polar residues" evidence="1">
    <location>
        <begin position="29"/>
        <end position="38"/>
    </location>
</feature>
<name>A0A841BYY0_9ACTN</name>
<proteinExistence type="predicted"/>
<evidence type="ECO:0000313" key="3">
    <source>
        <dbReference type="EMBL" id="MBB5872012.1"/>
    </source>
</evidence>
<dbReference type="EMBL" id="JACHMN010000003">
    <property type="protein sequence ID" value="MBB5872012.1"/>
    <property type="molecule type" value="Genomic_DNA"/>
</dbReference>
<dbReference type="InterPro" id="IPR005183">
    <property type="entry name" value="DUF305_CopM-like"/>
</dbReference>